<accession>A0ACA9RT79</accession>
<feature type="non-terminal residue" evidence="1">
    <location>
        <position position="40"/>
    </location>
</feature>
<sequence>CMLRILNVSPANAIKFQKILEIVPGDWFSPPTLEKIARGA</sequence>
<keyword evidence="2" id="KW-1185">Reference proteome</keyword>
<comment type="caution">
    <text evidence="1">The sequence shown here is derived from an EMBL/GenBank/DDBJ whole genome shotgun (WGS) entry which is preliminary data.</text>
</comment>
<protein>
    <submittedName>
        <fullName evidence="1">13498_t:CDS:1</fullName>
    </submittedName>
</protein>
<feature type="non-terminal residue" evidence="1">
    <location>
        <position position="1"/>
    </location>
</feature>
<organism evidence="1 2">
    <name type="scientific">Racocetra persica</name>
    <dbReference type="NCBI Taxonomy" id="160502"/>
    <lineage>
        <taxon>Eukaryota</taxon>
        <taxon>Fungi</taxon>
        <taxon>Fungi incertae sedis</taxon>
        <taxon>Mucoromycota</taxon>
        <taxon>Glomeromycotina</taxon>
        <taxon>Glomeromycetes</taxon>
        <taxon>Diversisporales</taxon>
        <taxon>Gigasporaceae</taxon>
        <taxon>Racocetra</taxon>
    </lineage>
</organism>
<reference evidence="1" key="1">
    <citation type="submission" date="2021-06" db="EMBL/GenBank/DDBJ databases">
        <authorList>
            <person name="Kallberg Y."/>
            <person name="Tangrot J."/>
            <person name="Rosling A."/>
        </authorList>
    </citation>
    <scope>NUCLEOTIDE SEQUENCE</scope>
    <source>
        <strain evidence="1">MA461A</strain>
    </source>
</reference>
<evidence type="ECO:0000313" key="1">
    <source>
        <dbReference type="EMBL" id="CAG8809072.1"/>
    </source>
</evidence>
<proteinExistence type="predicted"/>
<dbReference type="EMBL" id="CAJVQC010069651">
    <property type="protein sequence ID" value="CAG8809072.1"/>
    <property type="molecule type" value="Genomic_DNA"/>
</dbReference>
<gene>
    <name evidence="1" type="ORF">RPERSI_LOCUS22780</name>
</gene>
<evidence type="ECO:0000313" key="2">
    <source>
        <dbReference type="Proteomes" id="UP000789920"/>
    </source>
</evidence>
<dbReference type="Proteomes" id="UP000789920">
    <property type="component" value="Unassembled WGS sequence"/>
</dbReference>
<name>A0ACA9RT79_9GLOM</name>